<dbReference type="EMBL" id="QNRT01000008">
    <property type="protein sequence ID" value="RBP48284.1"/>
    <property type="molecule type" value="Genomic_DNA"/>
</dbReference>
<dbReference type="Proteomes" id="UP000253083">
    <property type="component" value="Unassembled WGS sequence"/>
</dbReference>
<keyword evidence="2" id="KW-1185">Reference proteome</keyword>
<sequence>MKYQLAANISLTQVDDESVLLDLDAGTYFGLNAVGTSFLQLLEAKSSFPEAVSTVQSQYDAPAEQVQHDLTELLTTLVDQGLITRRGEAP</sequence>
<evidence type="ECO:0000313" key="1">
    <source>
        <dbReference type="EMBL" id="RBP48284.1"/>
    </source>
</evidence>
<dbReference type="RefSeq" id="WP_170132176.1">
    <property type="nucleotide sequence ID" value="NZ_QNRT01000008.1"/>
</dbReference>
<proteinExistence type="predicted"/>
<dbReference type="InterPro" id="IPR008792">
    <property type="entry name" value="PQQD"/>
</dbReference>
<protein>
    <submittedName>
        <fullName evidence="1">Coenzyme PQQ synthesis protein D (PqqD)</fullName>
    </submittedName>
</protein>
<gene>
    <name evidence="1" type="ORF">DFR28_10813</name>
</gene>
<accession>A0A395JF20</accession>
<dbReference type="InParanoid" id="A0A395JF20"/>
<dbReference type="InterPro" id="IPR041881">
    <property type="entry name" value="PqqD_sf"/>
</dbReference>
<dbReference type="Gene3D" id="1.10.10.1150">
    <property type="entry name" value="Coenzyme PQQ synthesis protein D (PqqD)"/>
    <property type="match status" value="1"/>
</dbReference>
<dbReference type="AlphaFoldDB" id="A0A395JF20"/>
<comment type="caution">
    <text evidence="1">The sequence shown here is derived from an EMBL/GenBank/DDBJ whole genome shotgun (WGS) entry which is preliminary data.</text>
</comment>
<reference evidence="1 2" key="1">
    <citation type="submission" date="2018-06" db="EMBL/GenBank/DDBJ databases">
        <title>Genomic Encyclopedia of Type Strains, Phase IV (KMG-IV): sequencing the most valuable type-strain genomes for metagenomic binning, comparative biology and taxonomic classification.</title>
        <authorList>
            <person name="Goeker M."/>
        </authorList>
    </citation>
    <scope>NUCLEOTIDE SEQUENCE [LARGE SCALE GENOMIC DNA]</scope>
    <source>
        <strain evidence="1 2">DSM 24032</strain>
    </source>
</reference>
<name>A0A395JF20_9GAMM</name>
<dbReference type="Pfam" id="PF05402">
    <property type="entry name" value="PqqD"/>
    <property type="match status" value="1"/>
</dbReference>
<organism evidence="1 2">
    <name type="scientific">Arenicella xantha</name>
    <dbReference type="NCBI Taxonomy" id="644221"/>
    <lineage>
        <taxon>Bacteria</taxon>
        <taxon>Pseudomonadati</taxon>
        <taxon>Pseudomonadota</taxon>
        <taxon>Gammaproteobacteria</taxon>
        <taxon>Arenicellales</taxon>
        <taxon>Arenicellaceae</taxon>
        <taxon>Arenicella</taxon>
    </lineage>
</organism>
<evidence type="ECO:0000313" key="2">
    <source>
        <dbReference type="Proteomes" id="UP000253083"/>
    </source>
</evidence>